<gene>
    <name evidence="2" type="ORF">C5L30_000799</name>
</gene>
<dbReference type="EMBL" id="PUFN01000022">
    <property type="protein sequence ID" value="TDG71293.1"/>
    <property type="molecule type" value="Genomic_DNA"/>
</dbReference>
<dbReference type="PANTHER" id="PTHR15020">
    <property type="entry name" value="FLAVIN REDUCTASE-RELATED"/>
    <property type="match status" value="1"/>
</dbReference>
<reference evidence="2 3" key="1">
    <citation type="journal article" date="2019" name="Appl. Microbiol. Biotechnol.">
        <title>Uncovering carbohydrate metabolism through a genotype-phenotype association study of 56 lactic acid bacteria genomes.</title>
        <authorList>
            <person name="Buron-Moles G."/>
            <person name="Chailyan A."/>
            <person name="Dolejs I."/>
            <person name="Forster J."/>
            <person name="Miks M.H."/>
        </authorList>
    </citation>
    <scope>NUCLEOTIDE SEQUENCE [LARGE SCALE GENOMIC DNA]</scope>
    <source>
        <strain evidence="2 3">ATCC 29644</strain>
    </source>
</reference>
<dbReference type="RefSeq" id="WP_010021151.1">
    <property type="nucleotide sequence ID" value="NZ_CP162899.1"/>
</dbReference>
<dbReference type="InterPro" id="IPR016040">
    <property type="entry name" value="NAD(P)-bd_dom"/>
</dbReference>
<dbReference type="InterPro" id="IPR036291">
    <property type="entry name" value="NAD(P)-bd_dom_sf"/>
</dbReference>
<dbReference type="Proteomes" id="UP000295257">
    <property type="component" value="Unassembled WGS sequence"/>
</dbReference>
<keyword evidence="3" id="KW-1185">Reference proteome</keyword>
<dbReference type="SUPFAM" id="SSF51735">
    <property type="entry name" value="NAD(P)-binding Rossmann-fold domains"/>
    <property type="match status" value="1"/>
</dbReference>
<sequence>MTNVLIIGATGLVGQKVTKYFLDKTDDYLTLMARNTSILSIDEKRERVVEGDVIDDEPLMEALKGNDVVFVALDSNLEQSTQRILDGMEKLGIKRILFASSMGLYNDVPVSDGASGNLTEDAILKHYQAAAQMVADSGLNYTIIRPGNFDNGQDLNYEVTADGEENKSQDVSIVSVADFVVKLAQDEKLGAKESLGISRKEA</sequence>
<evidence type="ECO:0000313" key="3">
    <source>
        <dbReference type="Proteomes" id="UP000295257"/>
    </source>
</evidence>
<dbReference type="STRING" id="1612.ABB44_05255"/>
<dbReference type="OrthoDB" id="9803892at2"/>
<dbReference type="PANTHER" id="PTHR15020:SF50">
    <property type="entry name" value="UPF0659 PROTEIN YMR090W"/>
    <property type="match status" value="1"/>
</dbReference>
<protein>
    <recommendedName>
        <fullName evidence="1">NAD(P)-binding domain-containing protein</fullName>
    </recommendedName>
</protein>
<feature type="domain" description="NAD(P)-binding" evidence="1">
    <location>
        <begin position="8"/>
        <end position="186"/>
    </location>
</feature>
<comment type="caution">
    <text evidence="2">The sequence shown here is derived from an EMBL/GenBank/DDBJ whole genome shotgun (WGS) entry which is preliminary data.</text>
</comment>
<name>A0A4R5ND78_9LACO</name>
<accession>A0A4R5ND78</accession>
<dbReference type="Gene3D" id="3.40.50.720">
    <property type="entry name" value="NAD(P)-binding Rossmann-like Domain"/>
    <property type="match status" value="1"/>
</dbReference>
<evidence type="ECO:0000259" key="1">
    <source>
        <dbReference type="Pfam" id="PF13460"/>
    </source>
</evidence>
<evidence type="ECO:0000313" key="2">
    <source>
        <dbReference type="EMBL" id="TDG71293.1"/>
    </source>
</evidence>
<organism evidence="2 3">
    <name type="scientific">Companilactobacillus farciminis</name>
    <dbReference type="NCBI Taxonomy" id="1612"/>
    <lineage>
        <taxon>Bacteria</taxon>
        <taxon>Bacillati</taxon>
        <taxon>Bacillota</taxon>
        <taxon>Bacilli</taxon>
        <taxon>Lactobacillales</taxon>
        <taxon>Lactobacillaceae</taxon>
        <taxon>Companilactobacillus</taxon>
    </lineage>
</organism>
<dbReference type="AlphaFoldDB" id="A0A4R5ND78"/>
<dbReference type="Pfam" id="PF13460">
    <property type="entry name" value="NAD_binding_10"/>
    <property type="match status" value="1"/>
</dbReference>
<proteinExistence type="predicted"/>